<dbReference type="Proteomes" id="UP000623967">
    <property type="component" value="Unassembled WGS sequence"/>
</dbReference>
<dbReference type="Pfam" id="PF02826">
    <property type="entry name" value="2-Hacid_dh_C"/>
    <property type="match status" value="1"/>
</dbReference>
<comment type="caution">
    <text evidence="7">The sequence shown here is derived from an EMBL/GenBank/DDBJ whole genome shotgun (WGS) entry which is preliminary data.</text>
</comment>
<sequence length="328" mass="36502">MKDGKFLVWILDDEWKNHDIEKEIFAQQGFEVKVTRSDTLEKDVPVYAAFADGVVAQVGFPCKAELIDKLDVCKVIAISGVGFNHVDIEEATKRGMVVSNVPDYCSEEVSDHTVTLMLAITRRIAAFNQKVKEGKWDPLDTLPIHRFNQNTVGLLGFGRIARMVATKLKAFGVRIIAHDEYVSEEVFSSHGVEPVSLDELLRQSNILSLHVPLTPETENLLNYGRLKQLPKGAFIVNTCRGAVIDEEALERAIKEGHIAGAGLDVLAQEPPELHHPLLSMKEVFITPHSSYVSEESLAELKRRTCQIIIDGVKGIPLNYSLNQPDVII</sequence>
<dbReference type="PROSITE" id="PS00670">
    <property type="entry name" value="D_2_HYDROXYACID_DH_2"/>
    <property type="match status" value="1"/>
</dbReference>
<dbReference type="InterPro" id="IPR043322">
    <property type="entry name" value="CtBP"/>
</dbReference>
<organism evidence="7 8">
    <name type="scientific">Neobacillus paridis</name>
    <dbReference type="NCBI Taxonomy" id="2803862"/>
    <lineage>
        <taxon>Bacteria</taxon>
        <taxon>Bacillati</taxon>
        <taxon>Bacillota</taxon>
        <taxon>Bacilli</taxon>
        <taxon>Bacillales</taxon>
        <taxon>Bacillaceae</taxon>
        <taxon>Neobacillus</taxon>
    </lineage>
</organism>
<dbReference type="Pfam" id="PF00389">
    <property type="entry name" value="2-Hacid_dh"/>
    <property type="match status" value="1"/>
</dbReference>
<evidence type="ECO:0000259" key="5">
    <source>
        <dbReference type="Pfam" id="PF00389"/>
    </source>
</evidence>
<feature type="domain" description="D-isomer specific 2-hydroxyacid dehydrogenase catalytic" evidence="5">
    <location>
        <begin position="18"/>
        <end position="320"/>
    </location>
</feature>
<evidence type="ECO:0000313" key="7">
    <source>
        <dbReference type="EMBL" id="MBL4954336.1"/>
    </source>
</evidence>
<dbReference type="InterPro" id="IPR029753">
    <property type="entry name" value="D-isomer_DH_CS"/>
</dbReference>
<reference evidence="7 8" key="1">
    <citation type="submission" date="2021-01" db="EMBL/GenBank/DDBJ databases">
        <title>Genome public.</title>
        <authorList>
            <person name="Liu C."/>
            <person name="Sun Q."/>
        </authorList>
    </citation>
    <scope>NUCLEOTIDE SEQUENCE [LARGE SCALE GENOMIC DNA]</scope>
    <source>
        <strain evidence="7 8">YIM B02564</strain>
    </source>
</reference>
<dbReference type="InterPro" id="IPR036291">
    <property type="entry name" value="NAD(P)-bd_dom_sf"/>
</dbReference>
<name>A0ABS1TSP8_9BACI</name>
<evidence type="ECO:0000256" key="4">
    <source>
        <dbReference type="RuleBase" id="RU003719"/>
    </source>
</evidence>
<dbReference type="InterPro" id="IPR006140">
    <property type="entry name" value="D-isomer_DH_NAD-bd"/>
</dbReference>
<dbReference type="PANTHER" id="PTHR43761">
    <property type="entry name" value="D-ISOMER SPECIFIC 2-HYDROXYACID DEHYDROGENASE FAMILY PROTEIN (AFU_ORTHOLOGUE AFUA_1G13630)"/>
    <property type="match status" value="1"/>
</dbReference>
<dbReference type="CDD" id="cd05299">
    <property type="entry name" value="CtBP_dh"/>
    <property type="match status" value="1"/>
</dbReference>
<dbReference type="SUPFAM" id="SSF51735">
    <property type="entry name" value="NAD(P)-binding Rossmann-fold domains"/>
    <property type="match status" value="1"/>
</dbReference>
<dbReference type="EMBL" id="JAESWB010000326">
    <property type="protein sequence ID" value="MBL4954336.1"/>
    <property type="molecule type" value="Genomic_DNA"/>
</dbReference>
<gene>
    <name evidence="7" type="ORF">JK635_19425</name>
</gene>
<comment type="similarity">
    <text evidence="1 4">Belongs to the D-isomer specific 2-hydroxyacid dehydrogenase family.</text>
</comment>
<dbReference type="PROSITE" id="PS00671">
    <property type="entry name" value="D_2_HYDROXYACID_DH_3"/>
    <property type="match status" value="1"/>
</dbReference>
<accession>A0ABS1TSP8</accession>
<feature type="domain" description="D-isomer specific 2-hydroxyacid dehydrogenase NAD-binding" evidence="6">
    <location>
        <begin position="114"/>
        <end position="289"/>
    </location>
</feature>
<dbReference type="RefSeq" id="WP_202655594.1">
    <property type="nucleotide sequence ID" value="NZ_JAESWB010000326.1"/>
</dbReference>
<dbReference type="InterPro" id="IPR006139">
    <property type="entry name" value="D-isomer_2_OHA_DH_cat_dom"/>
</dbReference>
<keyword evidence="8" id="KW-1185">Reference proteome</keyword>
<protein>
    <submittedName>
        <fullName evidence="7">C-terminal binding protein</fullName>
    </submittedName>
</protein>
<evidence type="ECO:0000256" key="2">
    <source>
        <dbReference type="ARBA" id="ARBA00023002"/>
    </source>
</evidence>
<dbReference type="InterPro" id="IPR050418">
    <property type="entry name" value="D-iso_2-hydroxyacid_DH_PdxB"/>
</dbReference>
<keyword evidence="3" id="KW-0520">NAD</keyword>
<dbReference type="Gene3D" id="3.40.50.720">
    <property type="entry name" value="NAD(P)-binding Rossmann-like Domain"/>
    <property type="match status" value="2"/>
</dbReference>
<evidence type="ECO:0000259" key="6">
    <source>
        <dbReference type="Pfam" id="PF02826"/>
    </source>
</evidence>
<keyword evidence="2 4" id="KW-0560">Oxidoreductase</keyword>
<evidence type="ECO:0000256" key="3">
    <source>
        <dbReference type="ARBA" id="ARBA00023027"/>
    </source>
</evidence>
<evidence type="ECO:0000313" key="8">
    <source>
        <dbReference type="Proteomes" id="UP000623967"/>
    </source>
</evidence>
<evidence type="ECO:0000256" key="1">
    <source>
        <dbReference type="ARBA" id="ARBA00005854"/>
    </source>
</evidence>
<dbReference type="SUPFAM" id="SSF52283">
    <property type="entry name" value="Formate/glycerate dehydrogenase catalytic domain-like"/>
    <property type="match status" value="1"/>
</dbReference>
<proteinExistence type="inferred from homology"/>
<dbReference type="PANTHER" id="PTHR43761:SF1">
    <property type="entry name" value="D-ISOMER SPECIFIC 2-HYDROXYACID DEHYDROGENASE CATALYTIC DOMAIN-CONTAINING PROTEIN-RELATED"/>
    <property type="match status" value="1"/>
</dbReference>